<dbReference type="InterPro" id="IPR010994">
    <property type="entry name" value="RuvA_2-like"/>
</dbReference>
<dbReference type="RefSeq" id="WP_255038056.1">
    <property type="nucleotide sequence ID" value="NZ_RJUF01000173.1"/>
</dbReference>
<evidence type="ECO:0000313" key="2">
    <source>
        <dbReference type="Proteomes" id="UP001204144"/>
    </source>
</evidence>
<sequence length="673" mass="77229">MEKNKHKFLAFLIFLISFKGFGQSINRPEINLDEFIQKIAPIQTEDANYEDVYENLFTIYQNPLDLNKADIADLRALFFLTENQINAIMNHKKTFGNFLSIYELQAVEGLSMDDIRTLLPFVQVKNGLGSTRFSNFTKKAVEHYLVIRADQTLEPSAGFKEDKFAGSPQRYYTRYRMSHSKDFSIGFVSEKDAGERNFLDYYNFHVQVQNKGIVKNLVVGDYLMQFGQGMIFSAGFAAGKGSEPVYTTRRSNVGIRPYNSVVENGSFRGIANTIKNGNFEITTMAAHNKRDASVDLNEETQDDFFSSILSAGFHRTETEIANKNSISETNLGGNVLYKLDHLQVGFSVLHTSFDKTFQKRELLYNRYEFVGDKNTVLGPNISLSWQNFNFFGEAARSSSGGFGYITGLVGSLGPKVEWALNLRNYQPNFHTFYGISFAEGSRTINEKGIYNGLKYIIKKGLEVSAFYDSFSFPWLKYRVDAPSSGQDYQVRILYKPNKIFSQYIAFHKEIKQRNSSDNKNFTHQLLETDRNNLVLGTDYIYNTWLRLQSKLQYNGFAIENTSKSNGYAFIQDIETKIKRCQIKGRLAYFNTDSYDSRIYAYENDVLYAVSFPAYYGKGWRYYLIGKMPISRNLDAWIRIAQTNVSDRTTIGSGMSEIEDNRKTDLKVQLKYNF</sequence>
<name>A0AAE3H3T1_9BACT</name>
<reference evidence="1 2" key="1">
    <citation type="submission" date="2018-11" db="EMBL/GenBank/DDBJ databases">
        <title>Novel bacteria species description.</title>
        <authorList>
            <person name="Han J.-H."/>
        </authorList>
    </citation>
    <scope>NUCLEOTIDE SEQUENCE [LARGE SCALE GENOMIC DNA]</scope>
    <source>
        <strain evidence="1 2">KCTC23259</strain>
    </source>
</reference>
<dbReference type="Proteomes" id="UP001204144">
    <property type="component" value="Unassembled WGS sequence"/>
</dbReference>
<organism evidence="1 2">
    <name type="scientific">Lacihabitans soyangensis</name>
    <dbReference type="NCBI Taxonomy" id="869394"/>
    <lineage>
        <taxon>Bacteria</taxon>
        <taxon>Pseudomonadati</taxon>
        <taxon>Bacteroidota</taxon>
        <taxon>Cytophagia</taxon>
        <taxon>Cytophagales</taxon>
        <taxon>Leadbetterellaceae</taxon>
        <taxon>Lacihabitans</taxon>
    </lineage>
</organism>
<gene>
    <name evidence="1" type="ORF">EGI31_15595</name>
</gene>
<evidence type="ECO:0000313" key="1">
    <source>
        <dbReference type="EMBL" id="MCP9764368.1"/>
    </source>
</evidence>
<dbReference type="AlphaFoldDB" id="A0AAE3H3T1"/>
<keyword evidence="2" id="KW-1185">Reference proteome</keyword>
<protein>
    <submittedName>
        <fullName evidence="1">Helix-hairpin-helix domain-containing protein</fullName>
    </submittedName>
</protein>
<accession>A0AAE3H3T1</accession>
<dbReference type="SUPFAM" id="SSF47781">
    <property type="entry name" value="RuvA domain 2-like"/>
    <property type="match status" value="1"/>
</dbReference>
<dbReference type="EMBL" id="RJUF01000173">
    <property type="protein sequence ID" value="MCP9764368.1"/>
    <property type="molecule type" value="Genomic_DNA"/>
</dbReference>
<comment type="caution">
    <text evidence="1">The sequence shown here is derived from an EMBL/GenBank/DDBJ whole genome shotgun (WGS) entry which is preliminary data.</text>
</comment>
<proteinExistence type="predicted"/>